<feature type="domain" description="HTH cro/C1-type" evidence="1">
    <location>
        <begin position="12"/>
        <end position="60"/>
    </location>
</feature>
<dbReference type="RefSeq" id="WP_087302426.1">
    <property type="nucleotide sequence ID" value="NZ_NFKP01000022.1"/>
</dbReference>
<dbReference type="InterPro" id="IPR010982">
    <property type="entry name" value="Lambda_DNA-bd_dom_sf"/>
</dbReference>
<dbReference type="Pfam" id="PF01381">
    <property type="entry name" value="HTH_3"/>
    <property type="match status" value="1"/>
</dbReference>
<protein>
    <recommendedName>
        <fullName evidence="1">HTH cro/C1-type domain-containing protein</fullName>
    </recommendedName>
</protein>
<organism evidence="2 3">
    <name type="scientific">Anaerotruncus colihominis</name>
    <dbReference type="NCBI Taxonomy" id="169435"/>
    <lineage>
        <taxon>Bacteria</taxon>
        <taxon>Bacillati</taxon>
        <taxon>Bacillota</taxon>
        <taxon>Clostridia</taxon>
        <taxon>Eubacteriales</taxon>
        <taxon>Oscillospiraceae</taxon>
        <taxon>Anaerotruncus</taxon>
    </lineage>
</organism>
<dbReference type="EMBL" id="NFKP01000022">
    <property type="protein sequence ID" value="OUP68063.1"/>
    <property type="molecule type" value="Genomic_DNA"/>
</dbReference>
<reference evidence="3" key="1">
    <citation type="submission" date="2017-04" db="EMBL/GenBank/DDBJ databases">
        <title>Function of individual gut microbiota members based on whole genome sequencing of pure cultures obtained from chicken caecum.</title>
        <authorList>
            <person name="Medvecky M."/>
            <person name="Cejkova D."/>
            <person name="Polansky O."/>
            <person name="Karasova D."/>
            <person name="Kubasova T."/>
            <person name="Cizek A."/>
            <person name="Rychlik I."/>
        </authorList>
    </citation>
    <scope>NUCLEOTIDE SEQUENCE [LARGE SCALE GENOMIC DNA]</scope>
    <source>
        <strain evidence="3">An175</strain>
    </source>
</reference>
<sequence>MMKDIFVEILHKKGLSLYRVAKDTGIPKSIVYEWASGDREPVSEHLLTLANYLDCSVDYLLGRTDNPEVNR</sequence>
<gene>
    <name evidence="2" type="ORF">B5F11_14975</name>
</gene>
<dbReference type="AlphaFoldDB" id="A0A1Y4MH14"/>
<dbReference type="PROSITE" id="PS50943">
    <property type="entry name" value="HTH_CROC1"/>
    <property type="match status" value="1"/>
</dbReference>
<dbReference type="SUPFAM" id="SSF47413">
    <property type="entry name" value="lambda repressor-like DNA-binding domains"/>
    <property type="match status" value="1"/>
</dbReference>
<evidence type="ECO:0000313" key="2">
    <source>
        <dbReference type="EMBL" id="OUP68063.1"/>
    </source>
</evidence>
<evidence type="ECO:0000259" key="1">
    <source>
        <dbReference type="PROSITE" id="PS50943"/>
    </source>
</evidence>
<dbReference type="InterPro" id="IPR001387">
    <property type="entry name" value="Cro/C1-type_HTH"/>
</dbReference>
<comment type="caution">
    <text evidence="2">The sequence shown here is derived from an EMBL/GenBank/DDBJ whole genome shotgun (WGS) entry which is preliminary data.</text>
</comment>
<name>A0A1Y4MH14_9FIRM</name>
<dbReference type="Gene3D" id="1.10.260.40">
    <property type="entry name" value="lambda repressor-like DNA-binding domains"/>
    <property type="match status" value="1"/>
</dbReference>
<proteinExistence type="predicted"/>
<dbReference type="SMART" id="SM00530">
    <property type="entry name" value="HTH_XRE"/>
    <property type="match status" value="1"/>
</dbReference>
<dbReference type="CDD" id="cd00093">
    <property type="entry name" value="HTH_XRE"/>
    <property type="match status" value="1"/>
</dbReference>
<evidence type="ECO:0000313" key="3">
    <source>
        <dbReference type="Proteomes" id="UP000196386"/>
    </source>
</evidence>
<dbReference type="Proteomes" id="UP000196386">
    <property type="component" value="Unassembled WGS sequence"/>
</dbReference>
<dbReference type="GO" id="GO:0003677">
    <property type="term" value="F:DNA binding"/>
    <property type="evidence" value="ECO:0007669"/>
    <property type="project" value="InterPro"/>
</dbReference>
<accession>A0A1Y4MH14</accession>